<gene>
    <name evidence="1" type="ORF">SAMN05216192_15030</name>
</gene>
<dbReference type="RefSeq" id="WP_090719075.1">
    <property type="nucleotide sequence ID" value="NZ_CBCSKY010000054.1"/>
</dbReference>
<name>A0A1G9DYC5_9BACL</name>
<evidence type="ECO:0000313" key="1">
    <source>
        <dbReference type="EMBL" id="SDK68876.1"/>
    </source>
</evidence>
<dbReference type="AlphaFoldDB" id="A0A1G9DYC5"/>
<proteinExistence type="predicted"/>
<dbReference type="OrthoDB" id="9860645at2"/>
<accession>A0A1G9DYC5</accession>
<evidence type="ECO:0000313" key="2">
    <source>
        <dbReference type="Proteomes" id="UP000199050"/>
    </source>
</evidence>
<reference evidence="2" key="1">
    <citation type="submission" date="2016-10" db="EMBL/GenBank/DDBJ databases">
        <authorList>
            <person name="Varghese N."/>
            <person name="Submissions S."/>
        </authorList>
    </citation>
    <scope>NUCLEOTIDE SEQUENCE [LARGE SCALE GENOMIC DNA]</scope>
    <source>
        <strain evidence="2">CGMCC 1.11012</strain>
    </source>
</reference>
<organism evidence="1 2">
    <name type="scientific">Paenibacillus typhae</name>
    <dbReference type="NCBI Taxonomy" id="1174501"/>
    <lineage>
        <taxon>Bacteria</taxon>
        <taxon>Bacillati</taxon>
        <taxon>Bacillota</taxon>
        <taxon>Bacilli</taxon>
        <taxon>Bacillales</taxon>
        <taxon>Paenibacillaceae</taxon>
        <taxon>Paenibacillus</taxon>
    </lineage>
</organism>
<dbReference type="EMBL" id="FNDX01000050">
    <property type="protein sequence ID" value="SDK68876.1"/>
    <property type="molecule type" value="Genomic_DNA"/>
</dbReference>
<sequence>MIQITQSLGNPNRYVFYFDTENMRISDVYYNPILTEDTNILYVDDERRLIYQDIFDTSEMYREFIRDFSLTAVDSNAVYQADIVNNTLHIKYFEGPDLAEREEEIPL</sequence>
<dbReference type="Proteomes" id="UP000199050">
    <property type="component" value="Unassembled WGS sequence"/>
</dbReference>
<protein>
    <submittedName>
        <fullName evidence="1">Uncharacterized protein</fullName>
    </submittedName>
</protein>
<keyword evidence="2" id="KW-1185">Reference proteome</keyword>
<dbReference type="STRING" id="1174501.SAMN05216192_15030"/>